<dbReference type="EMBL" id="GBXM01016429">
    <property type="protein sequence ID" value="JAH92148.1"/>
    <property type="molecule type" value="Transcribed_RNA"/>
</dbReference>
<name>A0A0E9WRQ2_ANGAN</name>
<protein>
    <submittedName>
        <fullName evidence="1">Uncharacterized protein</fullName>
    </submittedName>
</protein>
<accession>A0A0E9WRQ2</accession>
<organism evidence="1">
    <name type="scientific">Anguilla anguilla</name>
    <name type="common">European freshwater eel</name>
    <name type="synonym">Muraena anguilla</name>
    <dbReference type="NCBI Taxonomy" id="7936"/>
    <lineage>
        <taxon>Eukaryota</taxon>
        <taxon>Metazoa</taxon>
        <taxon>Chordata</taxon>
        <taxon>Craniata</taxon>
        <taxon>Vertebrata</taxon>
        <taxon>Euteleostomi</taxon>
        <taxon>Actinopterygii</taxon>
        <taxon>Neopterygii</taxon>
        <taxon>Teleostei</taxon>
        <taxon>Anguilliformes</taxon>
        <taxon>Anguillidae</taxon>
        <taxon>Anguilla</taxon>
    </lineage>
</organism>
<proteinExistence type="predicted"/>
<sequence>MLCCVSLFFYCTVELYMQMKCKHPDVVVLSVIRVTI</sequence>
<evidence type="ECO:0000313" key="1">
    <source>
        <dbReference type="EMBL" id="JAH92148.1"/>
    </source>
</evidence>
<reference evidence="1" key="1">
    <citation type="submission" date="2014-11" db="EMBL/GenBank/DDBJ databases">
        <authorList>
            <person name="Amaro Gonzalez C."/>
        </authorList>
    </citation>
    <scope>NUCLEOTIDE SEQUENCE</scope>
</reference>
<dbReference type="AlphaFoldDB" id="A0A0E9WRQ2"/>
<reference evidence="1" key="2">
    <citation type="journal article" date="2015" name="Fish Shellfish Immunol.">
        <title>Early steps in the European eel (Anguilla anguilla)-Vibrio vulnificus interaction in the gills: Role of the RtxA13 toxin.</title>
        <authorList>
            <person name="Callol A."/>
            <person name="Pajuelo D."/>
            <person name="Ebbesson L."/>
            <person name="Teles M."/>
            <person name="MacKenzie S."/>
            <person name="Amaro C."/>
        </authorList>
    </citation>
    <scope>NUCLEOTIDE SEQUENCE</scope>
</reference>